<dbReference type="InterPro" id="IPR058866">
    <property type="entry name" value="GDPGP1_N"/>
</dbReference>
<dbReference type="InterPro" id="IPR058865">
    <property type="entry name" value="GDPGP1_C"/>
</dbReference>
<evidence type="ECO:0000256" key="2">
    <source>
        <dbReference type="ARBA" id="ARBA00003049"/>
    </source>
</evidence>
<evidence type="ECO:0000256" key="3">
    <source>
        <dbReference type="ARBA" id="ARBA00004496"/>
    </source>
</evidence>
<organism evidence="15 16">
    <name type="scientific">Diploptera punctata</name>
    <name type="common">Pacific beetle cockroach</name>
    <dbReference type="NCBI Taxonomy" id="6984"/>
    <lineage>
        <taxon>Eukaryota</taxon>
        <taxon>Metazoa</taxon>
        <taxon>Ecdysozoa</taxon>
        <taxon>Arthropoda</taxon>
        <taxon>Hexapoda</taxon>
        <taxon>Insecta</taxon>
        <taxon>Pterygota</taxon>
        <taxon>Neoptera</taxon>
        <taxon>Polyneoptera</taxon>
        <taxon>Dictyoptera</taxon>
        <taxon>Blattodea</taxon>
        <taxon>Blaberoidea</taxon>
        <taxon>Blaberidae</taxon>
        <taxon>Diplopterinae</taxon>
        <taxon>Diploptera</taxon>
    </lineage>
</organism>
<reference evidence="15" key="1">
    <citation type="journal article" date="2023" name="IScience">
        <title>Live-bearing cockroach genome reveals convergent evolutionary mechanisms linked to viviparity in insects and beyond.</title>
        <authorList>
            <person name="Fouks B."/>
            <person name="Harrison M.C."/>
            <person name="Mikhailova A.A."/>
            <person name="Marchal E."/>
            <person name="English S."/>
            <person name="Carruthers M."/>
            <person name="Jennings E.C."/>
            <person name="Chiamaka E.L."/>
            <person name="Frigard R.A."/>
            <person name="Pippel M."/>
            <person name="Attardo G.M."/>
            <person name="Benoit J.B."/>
            <person name="Bornberg-Bauer E."/>
            <person name="Tobe S.S."/>
        </authorList>
    </citation>
    <scope>NUCLEOTIDE SEQUENCE</scope>
    <source>
        <strain evidence="15">Stay&amp;Tobe</strain>
    </source>
</reference>
<evidence type="ECO:0000256" key="10">
    <source>
        <dbReference type="ARBA" id="ARBA00022695"/>
    </source>
</evidence>
<evidence type="ECO:0000256" key="11">
    <source>
        <dbReference type="ARBA" id="ARBA00022741"/>
    </source>
</evidence>
<dbReference type="EC" id="2.7.7.78" evidence="5"/>
<dbReference type="Pfam" id="PF26216">
    <property type="entry name" value="GDPGP1_C"/>
    <property type="match status" value="1"/>
</dbReference>
<dbReference type="AlphaFoldDB" id="A0AAD8E6E3"/>
<dbReference type="GO" id="GO:0080048">
    <property type="term" value="F:GDP-D-glucose phosphorylase activity"/>
    <property type="evidence" value="ECO:0007669"/>
    <property type="project" value="UniProtKB-EC"/>
</dbReference>
<dbReference type="GO" id="GO:0005737">
    <property type="term" value="C:cytoplasm"/>
    <property type="evidence" value="ECO:0007669"/>
    <property type="project" value="UniProtKB-SubCell"/>
</dbReference>
<dbReference type="PANTHER" id="PTHR20884">
    <property type="entry name" value="GDP-D-GLUCOSE PHOSPHORYLASE 1"/>
    <property type="match status" value="1"/>
</dbReference>
<dbReference type="GO" id="GO:0006006">
    <property type="term" value="P:glucose metabolic process"/>
    <property type="evidence" value="ECO:0007669"/>
    <property type="project" value="TreeGrafter"/>
</dbReference>
<dbReference type="Pfam" id="PF26217">
    <property type="entry name" value="GDPGP1_N"/>
    <property type="match status" value="1"/>
</dbReference>
<comment type="caution">
    <text evidence="15">The sequence shown here is derived from an EMBL/GenBank/DDBJ whole genome shotgun (WGS) entry which is preliminary data.</text>
</comment>
<gene>
    <name evidence="15" type="ORF">L9F63_005532</name>
</gene>
<evidence type="ECO:0000256" key="6">
    <source>
        <dbReference type="ARBA" id="ARBA00018857"/>
    </source>
</evidence>
<sequence length="272" mass="31616">MFYSGDDFIFDTKWNSSKISKFDTSLQSKWNDSVQKGYFRYKLNIINSKVLSSRYKFVVQLNPDRHEKRRAPEEIVNISQPFSSEKFNFTKIKNEEYLFEINKAEIGSSEHFLIINVSPLEYCHSLLLPSLFSCLPQVVTLESLQLAIEILLLSSTPALRIGFNGLCAYASVNHLHYHLYYLNHPMLLENVEVEYLSGPCYQLINYSAPGFVFQLPENRNVQELARNVHHLTNFLQNINQPHNLYITRGSRFNTSAGYNTIRVYVWVRKPAS</sequence>
<evidence type="ECO:0000256" key="8">
    <source>
        <dbReference type="ARBA" id="ARBA00022658"/>
    </source>
</evidence>
<keyword evidence="8" id="KW-0344">Guanine-nucleotide releasing factor</keyword>
<dbReference type="GO" id="GO:0000166">
    <property type="term" value="F:nucleotide binding"/>
    <property type="evidence" value="ECO:0007669"/>
    <property type="project" value="UniProtKB-KW"/>
</dbReference>
<comment type="similarity">
    <text evidence="4">Belongs to the GDPGP1 family.</text>
</comment>
<keyword evidence="9" id="KW-0808">Transferase</keyword>
<keyword evidence="11" id="KW-0547">Nucleotide-binding</keyword>
<accession>A0AAD8E6E3</accession>
<comment type="catalytic activity">
    <reaction evidence="1">
        <text>GDP-alpha-D-glucose + phosphate = alpha-D-glucose 1-phosphate + GDP + H(+)</text>
        <dbReference type="Rhea" id="RHEA:30387"/>
        <dbReference type="ChEBI" id="CHEBI:15378"/>
        <dbReference type="ChEBI" id="CHEBI:43474"/>
        <dbReference type="ChEBI" id="CHEBI:58189"/>
        <dbReference type="ChEBI" id="CHEBI:58601"/>
        <dbReference type="ChEBI" id="CHEBI:62230"/>
        <dbReference type="EC" id="2.7.7.78"/>
    </reaction>
</comment>
<evidence type="ECO:0000256" key="12">
    <source>
        <dbReference type="ARBA" id="ARBA00022801"/>
    </source>
</evidence>
<dbReference type="GO" id="GO:0005085">
    <property type="term" value="F:guanyl-nucleotide exchange factor activity"/>
    <property type="evidence" value="ECO:0007669"/>
    <property type="project" value="UniProtKB-KW"/>
</dbReference>
<evidence type="ECO:0000256" key="7">
    <source>
        <dbReference type="ARBA" id="ARBA00022490"/>
    </source>
</evidence>
<evidence type="ECO:0000259" key="14">
    <source>
        <dbReference type="Pfam" id="PF26217"/>
    </source>
</evidence>
<feature type="non-terminal residue" evidence="15">
    <location>
        <position position="272"/>
    </location>
</feature>
<evidence type="ECO:0000256" key="9">
    <source>
        <dbReference type="ARBA" id="ARBA00022679"/>
    </source>
</evidence>
<reference evidence="15" key="2">
    <citation type="submission" date="2023-05" db="EMBL/GenBank/DDBJ databases">
        <authorList>
            <person name="Fouks B."/>
        </authorList>
    </citation>
    <scope>NUCLEOTIDE SEQUENCE</scope>
    <source>
        <strain evidence="15">Stay&amp;Tobe</strain>
        <tissue evidence="15">Testes</tissue>
    </source>
</reference>
<keyword evidence="16" id="KW-1185">Reference proteome</keyword>
<dbReference type="Proteomes" id="UP001233999">
    <property type="component" value="Unassembled WGS sequence"/>
</dbReference>
<comment type="function">
    <text evidence="2">Specific and highly efficient GDP-D-glucose phosphorylase regulating the levels of GDP-D-glucose in cells.</text>
</comment>
<dbReference type="PANTHER" id="PTHR20884:SF8">
    <property type="entry name" value="GDP-D-GLUCOSE PHOSPHORYLASE 1"/>
    <property type="match status" value="1"/>
</dbReference>
<feature type="domain" description="GDPGP1-like N-terminal" evidence="14">
    <location>
        <begin position="21"/>
        <end position="180"/>
    </location>
</feature>
<keyword evidence="10" id="KW-0548">Nucleotidyltransferase</keyword>
<protein>
    <recommendedName>
        <fullName evidence="6">GDP-D-glucose phosphorylase 1</fullName>
        <ecNumber evidence="5">2.7.7.78</ecNumber>
    </recommendedName>
</protein>
<dbReference type="EMBL" id="JASPKZ010008896">
    <property type="protein sequence ID" value="KAJ9578262.1"/>
    <property type="molecule type" value="Genomic_DNA"/>
</dbReference>
<evidence type="ECO:0000313" key="15">
    <source>
        <dbReference type="EMBL" id="KAJ9578262.1"/>
    </source>
</evidence>
<feature type="domain" description="GDPGP1-like C-terminal" evidence="13">
    <location>
        <begin position="201"/>
        <end position="250"/>
    </location>
</feature>
<comment type="subcellular location">
    <subcellularLocation>
        <location evidence="3">Cytoplasm</location>
    </subcellularLocation>
</comment>
<dbReference type="InterPro" id="IPR026506">
    <property type="entry name" value="GDPGP"/>
</dbReference>
<proteinExistence type="inferred from homology"/>
<evidence type="ECO:0000259" key="13">
    <source>
        <dbReference type="Pfam" id="PF26216"/>
    </source>
</evidence>
<evidence type="ECO:0000256" key="4">
    <source>
        <dbReference type="ARBA" id="ARBA00006451"/>
    </source>
</evidence>
<evidence type="ECO:0000313" key="16">
    <source>
        <dbReference type="Proteomes" id="UP001233999"/>
    </source>
</evidence>
<name>A0AAD8E6E3_DIPPU</name>
<evidence type="ECO:0000256" key="5">
    <source>
        <dbReference type="ARBA" id="ARBA00012507"/>
    </source>
</evidence>
<dbReference type="GO" id="GO:0016787">
    <property type="term" value="F:hydrolase activity"/>
    <property type="evidence" value="ECO:0007669"/>
    <property type="project" value="UniProtKB-KW"/>
</dbReference>
<keyword evidence="12" id="KW-0378">Hydrolase</keyword>
<keyword evidence="7" id="KW-0963">Cytoplasm</keyword>
<evidence type="ECO:0000256" key="1">
    <source>
        <dbReference type="ARBA" id="ARBA00000063"/>
    </source>
</evidence>